<evidence type="ECO:0000256" key="3">
    <source>
        <dbReference type="ARBA" id="ARBA00023002"/>
    </source>
</evidence>
<evidence type="ECO:0000256" key="4">
    <source>
        <dbReference type="ARBA" id="ARBA00038322"/>
    </source>
</evidence>
<dbReference type="EC" id="1.3.99.31" evidence="7"/>
<organism evidence="7 8">
    <name type="scientific">Paraclostridium ghonii</name>
    <dbReference type="NCBI Taxonomy" id="29358"/>
    <lineage>
        <taxon>Bacteria</taxon>
        <taxon>Bacillati</taxon>
        <taxon>Bacillota</taxon>
        <taxon>Clostridia</taxon>
        <taxon>Peptostreptococcales</taxon>
        <taxon>Peptostreptococcaceae</taxon>
        <taxon>Paraclostridium</taxon>
    </lineage>
</organism>
<keyword evidence="2 5" id="KW-0125">Carotenoid biosynthesis</keyword>
<comment type="similarity">
    <text evidence="4">Belongs to the carotenoid/retinoid oxidoreductase family. CrtN subfamily.</text>
</comment>
<dbReference type="InterPro" id="IPR036188">
    <property type="entry name" value="FAD/NAD-bd_sf"/>
</dbReference>
<dbReference type="GO" id="GO:0016491">
    <property type="term" value="F:oxidoreductase activity"/>
    <property type="evidence" value="ECO:0007669"/>
    <property type="project" value="UniProtKB-KW"/>
</dbReference>
<feature type="domain" description="Amine oxidase" evidence="6">
    <location>
        <begin position="11"/>
        <end position="473"/>
    </location>
</feature>
<comment type="caution">
    <text evidence="7">The sequence shown here is derived from an EMBL/GenBank/DDBJ whole genome shotgun (WGS) entry which is preliminary data.</text>
</comment>
<keyword evidence="8" id="KW-1185">Reference proteome</keyword>
<evidence type="ECO:0000256" key="5">
    <source>
        <dbReference type="RuleBase" id="RU362075"/>
    </source>
</evidence>
<dbReference type="Proteomes" id="UP001232584">
    <property type="component" value="Unassembled WGS sequence"/>
</dbReference>
<dbReference type="EMBL" id="JAUSWG010000009">
    <property type="protein sequence ID" value="MDQ0557117.1"/>
    <property type="molecule type" value="Genomic_DNA"/>
</dbReference>
<dbReference type="PANTHER" id="PTHR43734:SF1">
    <property type="entry name" value="PHYTOENE DESATURASE"/>
    <property type="match status" value="1"/>
</dbReference>
<dbReference type="InterPro" id="IPR014105">
    <property type="entry name" value="Carotenoid/retinoid_OxRdtase"/>
</dbReference>
<gene>
    <name evidence="7" type="ORF">QOZ92_002235</name>
</gene>
<dbReference type="EC" id="1.3.99.28" evidence="7"/>
<dbReference type="RefSeq" id="WP_307507760.1">
    <property type="nucleotide sequence ID" value="NZ_BAAACE010000012.1"/>
</dbReference>
<proteinExistence type="inferred from homology"/>
<dbReference type="NCBIfam" id="TIGR02734">
    <property type="entry name" value="crtI_fam"/>
    <property type="match status" value="1"/>
</dbReference>
<name>A0ABU0N1R8_9FIRM</name>
<protein>
    <submittedName>
        <fullName evidence="7">Phytoene desaturase</fullName>
        <ecNumber evidence="7">1.3.99.26</ecNumber>
        <ecNumber evidence="7">1.3.99.28</ecNumber>
        <ecNumber evidence="7">1.3.99.29</ecNumber>
        <ecNumber evidence="7">1.3.99.31</ecNumber>
    </submittedName>
</protein>
<dbReference type="EC" id="1.3.99.29" evidence="7"/>
<dbReference type="InterPro" id="IPR002937">
    <property type="entry name" value="Amino_oxidase"/>
</dbReference>
<evidence type="ECO:0000256" key="2">
    <source>
        <dbReference type="ARBA" id="ARBA00022746"/>
    </source>
</evidence>
<evidence type="ECO:0000313" key="7">
    <source>
        <dbReference type="EMBL" id="MDQ0557117.1"/>
    </source>
</evidence>
<keyword evidence="3 5" id="KW-0560">Oxidoreductase</keyword>
<dbReference type="EC" id="1.3.99.26" evidence="7"/>
<evidence type="ECO:0000313" key="8">
    <source>
        <dbReference type="Proteomes" id="UP001232584"/>
    </source>
</evidence>
<evidence type="ECO:0000256" key="1">
    <source>
        <dbReference type="ARBA" id="ARBA00004829"/>
    </source>
</evidence>
<sequence>MKEVIVIGSGIGGLTTGIRLLKNGYKVTILEKENTVGGKINQLKNDGDVFDLTATILMTPQNYIEIFKYVNKDYSKYIDLVKLDTMYKVFYNDKTDYEFYSDISKTIQFLESIDCDLSTNYLKYISKSYDKYVISNEKFLSKPMKDLNEILNLDSIKYAIKSNPISSSYNYTCKYIKNSKVRDFLLFQSMYIGVDPYKNSNLYTLIPAISQIYGLWYIRGGMYAYIRALEKLFYEMGGEIEKNVNVDEIIIDEGNIKGINSNQGKYMADIVVCNADFPYAIKNLIKEDMYKDKYNDKRINKLKLSCSTLIIYLGLNKKYKNLKVNNIYIGENFRENIQAPFKGNLPQNPSFYMYCPSKIDNSICKTSKEILNIMIRVPNLSYENIEWNENLIKNIRNKVLNSITKINGMEDLEKNIIYEKYLTPKDIETNFNAYKGCAFGVAHNLSQIGYFRPHIKSKSVRNLYFIGSSTHPGNGVSVIISGSKLVADEIIKN</sequence>
<reference evidence="7 8" key="1">
    <citation type="submission" date="2023-07" db="EMBL/GenBank/DDBJ databases">
        <title>Genomic Encyclopedia of Type Strains, Phase IV (KMG-IV): sequencing the most valuable type-strain genomes for metagenomic binning, comparative biology and taxonomic classification.</title>
        <authorList>
            <person name="Goeker M."/>
        </authorList>
    </citation>
    <scope>NUCLEOTIDE SEQUENCE [LARGE SCALE GENOMIC DNA]</scope>
    <source>
        <strain evidence="7 8">DSM 15049</strain>
    </source>
</reference>
<comment type="pathway">
    <text evidence="1 5">Carotenoid biosynthesis.</text>
</comment>
<dbReference type="SUPFAM" id="SSF51905">
    <property type="entry name" value="FAD/NAD(P)-binding domain"/>
    <property type="match status" value="1"/>
</dbReference>
<accession>A0ABU0N1R8</accession>
<dbReference type="Pfam" id="PF01593">
    <property type="entry name" value="Amino_oxidase"/>
    <property type="match status" value="1"/>
</dbReference>
<dbReference type="Gene3D" id="3.50.50.60">
    <property type="entry name" value="FAD/NAD(P)-binding domain"/>
    <property type="match status" value="2"/>
</dbReference>
<dbReference type="PANTHER" id="PTHR43734">
    <property type="entry name" value="PHYTOENE DESATURASE"/>
    <property type="match status" value="1"/>
</dbReference>
<evidence type="ECO:0000259" key="6">
    <source>
        <dbReference type="Pfam" id="PF01593"/>
    </source>
</evidence>